<proteinExistence type="predicted"/>
<keyword evidence="2" id="KW-1185">Reference proteome</keyword>
<evidence type="ECO:0000313" key="1">
    <source>
        <dbReference type="EMBL" id="UYW02097.1"/>
    </source>
</evidence>
<dbReference type="InterPro" id="IPR021474">
    <property type="entry name" value="DUF3127"/>
</dbReference>
<dbReference type="Pfam" id="PF11325">
    <property type="entry name" value="DUF3127"/>
    <property type="match status" value="1"/>
</dbReference>
<dbReference type="RefSeq" id="WP_264434583.1">
    <property type="nucleotide sequence ID" value="NZ_CP081495.1"/>
</dbReference>
<name>A0ABY6M2Q5_9FLAO</name>
<dbReference type="EMBL" id="CP081495">
    <property type="protein sequence ID" value="UYW02097.1"/>
    <property type="molecule type" value="Genomic_DNA"/>
</dbReference>
<gene>
    <name evidence="1" type="ORF">K5I29_04130</name>
</gene>
<dbReference type="Proteomes" id="UP001163328">
    <property type="component" value="Chromosome"/>
</dbReference>
<accession>A0ABY6M2Q5</accession>
<reference evidence="1" key="1">
    <citation type="submission" date="2021-08" db="EMBL/GenBank/DDBJ databases">
        <title>Flavobacterium sp. strain CC-SYL302.</title>
        <authorList>
            <person name="Lin S.-Y."/>
            <person name="Lee T.-H."/>
            <person name="Young C.-C."/>
        </authorList>
    </citation>
    <scope>NUCLEOTIDE SEQUENCE</scope>
    <source>
        <strain evidence="1">CC-SYL302</strain>
    </source>
</reference>
<protein>
    <submittedName>
        <fullName evidence="1">DUF3127 domain-containing protein</fullName>
    </submittedName>
</protein>
<organism evidence="1 2">
    <name type="scientific">Flavobacterium agricola</name>
    <dbReference type="NCBI Taxonomy" id="2870839"/>
    <lineage>
        <taxon>Bacteria</taxon>
        <taxon>Pseudomonadati</taxon>
        <taxon>Bacteroidota</taxon>
        <taxon>Flavobacteriia</taxon>
        <taxon>Flavobacteriales</taxon>
        <taxon>Flavobacteriaceae</taxon>
        <taxon>Flavobacterium</taxon>
    </lineage>
</organism>
<evidence type="ECO:0000313" key="2">
    <source>
        <dbReference type="Proteomes" id="UP001163328"/>
    </source>
</evidence>
<sequence>MEISGNIRHIGQTIAVTQSFNKRELVVTTEEQYPQSILIEFHQDKCSLLDGLILGTAVKVGINLRGREWANPQGETKYFNTIVGWRVEKLNNQSAVDNYQARPQQTVHEQAAMDLNGDTSDDLPF</sequence>